<dbReference type="EMBL" id="CAJOBF010000748">
    <property type="protein sequence ID" value="CAF3864182.1"/>
    <property type="molecule type" value="Genomic_DNA"/>
</dbReference>
<feature type="region of interest" description="Disordered" evidence="1">
    <location>
        <begin position="431"/>
        <end position="529"/>
    </location>
</feature>
<dbReference type="Proteomes" id="UP000663887">
    <property type="component" value="Unassembled WGS sequence"/>
</dbReference>
<dbReference type="Proteomes" id="UP000663842">
    <property type="component" value="Unassembled WGS sequence"/>
</dbReference>
<organism evidence="3 4">
    <name type="scientific">Rotaria magnacalcarata</name>
    <dbReference type="NCBI Taxonomy" id="392030"/>
    <lineage>
        <taxon>Eukaryota</taxon>
        <taxon>Metazoa</taxon>
        <taxon>Spiralia</taxon>
        <taxon>Gnathifera</taxon>
        <taxon>Rotifera</taxon>
        <taxon>Eurotatoria</taxon>
        <taxon>Bdelloidea</taxon>
        <taxon>Philodinida</taxon>
        <taxon>Philodinidae</taxon>
        <taxon>Rotaria</taxon>
    </lineage>
</organism>
<evidence type="ECO:0000313" key="4">
    <source>
        <dbReference type="Proteomes" id="UP000663842"/>
    </source>
</evidence>
<gene>
    <name evidence="3" type="ORF">UXM345_LOCUS8550</name>
    <name evidence="2" type="ORF">XDN619_LOCUS25713</name>
</gene>
<dbReference type="EMBL" id="CAJNRG010011807">
    <property type="protein sequence ID" value="CAF2135277.1"/>
    <property type="molecule type" value="Genomic_DNA"/>
</dbReference>
<dbReference type="PANTHER" id="PTHR45733">
    <property type="entry name" value="FORMIN-J"/>
    <property type="match status" value="1"/>
</dbReference>
<feature type="compositionally biased region" description="Pro residues" evidence="1">
    <location>
        <begin position="448"/>
        <end position="458"/>
    </location>
</feature>
<dbReference type="AlphaFoldDB" id="A0A819FG59"/>
<evidence type="ECO:0000256" key="1">
    <source>
        <dbReference type="SAM" id="MobiDB-lite"/>
    </source>
</evidence>
<comment type="caution">
    <text evidence="3">The sequence shown here is derived from an EMBL/GenBank/DDBJ whole genome shotgun (WGS) entry which is preliminary data.</text>
</comment>
<sequence>MSFSSKSTTTHFNFPNLMDTNMDNRRPSALSDKRIHNVNYVRQVLRRFFGVSHKKSSSTTCFDDISDEQSQATNVLKASPVAPVFIQPCLQYENHKKFSGELLLDWFLSHFEGRHENLPSITQAILQCCTCLISLGVLRIENIQNDDLFQTQNLYSWATNIDEDDDGDDDDGDANMKLSPTRTSNNKNNYRTSTATTILNILKNEYGFHPGIEPIEKSSISIQVNLLNRTEKIEQSTQTDQVNLPLVSYSKKCWTFKLKSMSSSIVTNPSSECESSSSTSNCYDELTIRRAMHQFLSCVNNSNSSLPVDDNVHSSVSSSLVLHPSLSYKNNHAKFTSDLLIEWLALNCDARNSSTQPYAKQVKSSLHSNINSNSNDLRKILTLNASLNESKIPTSPIREQLKSSIFKPHQNINDDVCSLLSNLLIQVDEKSDSSDTTSSTLNISQPLSVPPPPPPLPPFFGISTPTSTSFVPPLPSSFPTNNIPPPPPFPNFGVSSPPPPPPPPPFLISTGPPPPPTPTPPPPPPVPGF</sequence>
<feature type="compositionally biased region" description="Polar residues" evidence="1">
    <location>
        <begin position="178"/>
        <end position="190"/>
    </location>
</feature>
<proteinExistence type="predicted"/>
<evidence type="ECO:0000313" key="2">
    <source>
        <dbReference type="EMBL" id="CAF2135277.1"/>
    </source>
</evidence>
<protein>
    <submittedName>
        <fullName evidence="3">Uncharacterized protein</fullName>
    </submittedName>
</protein>
<feature type="compositionally biased region" description="Pro residues" evidence="1">
    <location>
        <begin position="472"/>
        <end position="529"/>
    </location>
</feature>
<name>A0A819FG59_9BILA</name>
<reference evidence="3" key="1">
    <citation type="submission" date="2021-02" db="EMBL/GenBank/DDBJ databases">
        <authorList>
            <person name="Nowell W R."/>
        </authorList>
    </citation>
    <scope>NUCLEOTIDE SEQUENCE</scope>
</reference>
<dbReference type="InterPro" id="IPR051144">
    <property type="entry name" value="Formin_homology_domain"/>
</dbReference>
<accession>A0A819FG59</accession>
<feature type="region of interest" description="Disordered" evidence="1">
    <location>
        <begin position="164"/>
        <end position="190"/>
    </location>
</feature>
<evidence type="ECO:0000313" key="3">
    <source>
        <dbReference type="EMBL" id="CAF3864182.1"/>
    </source>
</evidence>
<feature type="compositionally biased region" description="Acidic residues" evidence="1">
    <location>
        <begin position="164"/>
        <end position="173"/>
    </location>
</feature>